<evidence type="ECO:0000256" key="1">
    <source>
        <dbReference type="ARBA" id="ARBA00029464"/>
    </source>
</evidence>
<name>A0A446BGE9_9PEZI</name>
<evidence type="ECO:0000259" key="2">
    <source>
        <dbReference type="Pfam" id="PF12146"/>
    </source>
</evidence>
<proteinExistence type="inferred from homology"/>
<dbReference type="InterPro" id="IPR022742">
    <property type="entry name" value="Hydrolase_4"/>
</dbReference>
<dbReference type="EMBL" id="OUUZ01000008">
    <property type="protein sequence ID" value="SPQ21604.1"/>
    <property type="molecule type" value="Genomic_DNA"/>
</dbReference>
<gene>
    <name evidence="3" type="ORF">TT172_LOCUS4023</name>
</gene>
<dbReference type="InterPro" id="IPR029058">
    <property type="entry name" value="AB_hydrolase_fold"/>
</dbReference>
<dbReference type="SUPFAM" id="SSF53474">
    <property type="entry name" value="alpha/beta-Hydrolases"/>
    <property type="match status" value="1"/>
</dbReference>
<accession>A0A446BGE9</accession>
<sequence length="272" mass="29834">MGSSAYEEVECTTIDGIAIRGWLFAVPGPAPAIVMSHGFNCVKEMTLPDVAEWFQRRGYNVLLYDARSVGASGGVPRNQPDLLQMAEDVSDIVTFVSNLKSVDPQRILLWGMSFGGTVSGCAAAVDHRPRALIMVCPLFSFQRGEPCGVRWRGGPGGLEAYNLMRAAAGRGHPGFRDRITFQTFHKLALARPRELLDMIDERMAVMVVVPELDDISSPEEQRAAFEKLSTPRKRLHIARGKGHLSVVTGEGSEALLEAMDDFFREALRDDAG</sequence>
<dbReference type="PANTHER" id="PTHR47751">
    <property type="entry name" value="SUPERFAMILY HYDROLASE, PUTATIVE (AFU_ORTHOLOGUE AFUA_2G16580)-RELATED"/>
    <property type="match status" value="1"/>
</dbReference>
<reference evidence="3 4" key="1">
    <citation type="submission" date="2018-04" db="EMBL/GenBank/DDBJ databases">
        <authorList>
            <person name="Huttner S."/>
            <person name="Dainat J."/>
        </authorList>
    </citation>
    <scope>NUCLEOTIDE SEQUENCE [LARGE SCALE GENOMIC DNA]</scope>
</reference>
<feature type="domain" description="Serine aminopeptidase S33" evidence="2">
    <location>
        <begin position="30"/>
        <end position="143"/>
    </location>
</feature>
<evidence type="ECO:0000313" key="4">
    <source>
        <dbReference type="Proteomes" id="UP000289323"/>
    </source>
</evidence>
<dbReference type="Pfam" id="PF12146">
    <property type="entry name" value="Hydrolase_4"/>
    <property type="match status" value="1"/>
</dbReference>
<comment type="similarity">
    <text evidence="1">Belongs to the polyketide transferase af380 family.</text>
</comment>
<dbReference type="Proteomes" id="UP000289323">
    <property type="component" value="Unassembled WGS sequence"/>
</dbReference>
<dbReference type="PANTHER" id="PTHR47751:SF2">
    <property type="entry name" value="DLTD N-TERMINAL DOMAIN PROTEIN (AFU_ORTHOLOGUE AFUA_8G00380)-RELATED"/>
    <property type="match status" value="1"/>
</dbReference>
<organism evidence="3 4">
    <name type="scientific">Thermothielavioides terrestris</name>
    <dbReference type="NCBI Taxonomy" id="2587410"/>
    <lineage>
        <taxon>Eukaryota</taxon>
        <taxon>Fungi</taxon>
        <taxon>Dikarya</taxon>
        <taxon>Ascomycota</taxon>
        <taxon>Pezizomycotina</taxon>
        <taxon>Sordariomycetes</taxon>
        <taxon>Sordariomycetidae</taxon>
        <taxon>Sordariales</taxon>
        <taxon>Chaetomiaceae</taxon>
        <taxon>Thermothielavioides</taxon>
    </lineage>
</organism>
<dbReference type="AlphaFoldDB" id="A0A446BGE9"/>
<dbReference type="InterPro" id="IPR051411">
    <property type="entry name" value="Polyketide_trans_af380"/>
</dbReference>
<protein>
    <submittedName>
        <fullName evidence="3">7b5e02a9-152d-46c9-848b-001e3a3d0024</fullName>
    </submittedName>
</protein>
<dbReference type="Gene3D" id="3.40.50.1820">
    <property type="entry name" value="alpha/beta hydrolase"/>
    <property type="match status" value="1"/>
</dbReference>
<evidence type="ECO:0000313" key="3">
    <source>
        <dbReference type="EMBL" id="SPQ21604.1"/>
    </source>
</evidence>